<dbReference type="InterPro" id="IPR051397">
    <property type="entry name" value="Zn-ADH-like_protein"/>
</dbReference>
<dbReference type="PANTHER" id="PTHR43677">
    <property type="entry name" value="SHORT-CHAIN DEHYDROGENASE/REDUCTASE"/>
    <property type="match status" value="1"/>
</dbReference>
<keyword evidence="3" id="KW-1185">Reference proteome</keyword>
<sequence>MTQTYKALVGTRQDGKLSVGFAQLDAADIGDGDVEIAVEYSTLNYKDGLAISDAIPIVQQERLILGIDMAGTVVSSDSSRFAVGDRVVMNGYGASETHNGGYTERLRTNADYLVKLPDGITTRQAMAIGTAGYTAMLSVMRLEKLGVVPESGVVLVTGASGGVGTVAISLLSALGYRVTASTGRMEEADFLKSLGANDVINRAELSEPGEMMQAPRWAAAVDSCGSHTLANVIAQLHYSGVVTACGLAQGLDLPSNMMPFALRNVTLLGVDSVHAPMSLREEAWRRLAKDLDMAKLEALTINIPFDEIPSAAGKILQGQIRGRAVVEIAK</sequence>
<reference evidence="2" key="1">
    <citation type="submission" date="2021-07" db="EMBL/GenBank/DDBJ databases">
        <title>Zhongshania sp. CAU 1632 isolated from seawater.</title>
        <authorList>
            <person name="Kim W."/>
        </authorList>
    </citation>
    <scope>NUCLEOTIDE SEQUENCE</scope>
    <source>
        <strain evidence="2">CAU 1632</strain>
    </source>
</reference>
<proteinExistence type="predicted"/>
<dbReference type="InterPro" id="IPR013154">
    <property type="entry name" value="ADH-like_N"/>
</dbReference>
<dbReference type="Proteomes" id="UP001166291">
    <property type="component" value="Unassembled WGS sequence"/>
</dbReference>
<dbReference type="InterPro" id="IPR014188">
    <property type="entry name" value="Acrylyl-CoA_reductase_AcuI"/>
</dbReference>
<evidence type="ECO:0000313" key="2">
    <source>
        <dbReference type="EMBL" id="MBW2941411.1"/>
    </source>
</evidence>
<evidence type="ECO:0000259" key="1">
    <source>
        <dbReference type="SMART" id="SM00829"/>
    </source>
</evidence>
<dbReference type="RefSeq" id="WP_219043642.1">
    <property type="nucleotide sequence ID" value="NZ_JAHWDQ010000002.1"/>
</dbReference>
<dbReference type="Pfam" id="PF00107">
    <property type="entry name" value="ADH_zinc_N"/>
    <property type="match status" value="1"/>
</dbReference>
<dbReference type="EMBL" id="JAHWDQ010000002">
    <property type="protein sequence ID" value="MBW2941411.1"/>
    <property type="molecule type" value="Genomic_DNA"/>
</dbReference>
<accession>A0ABS6VUP3</accession>
<comment type="caution">
    <text evidence="2">The sequence shown here is derived from an EMBL/GenBank/DDBJ whole genome shotgun (WGS) entry which is preliminary data.</text>
</comment>
<evidence type="ECO:0000313" key="3">
    <source>
        <dbReference type="Proteomes" id="UP001166291"/>
    </source>
</evidence>
<gene>
    <name evidence="2" type="ORF">KXJ70_11510</name>
</gene>
<name>A0ABS6VUP3_9GAMM</name>
<dbReference type="InterPro" id="IPR013149">
    <property type="entry name" value="ADH-like_C"/>
</dbReference>
<dbReference type="InterPro" id="IPR020843">
    <property type="entry name" value="ER"/>
</dbReference>
<dbReference type="SMART" id="SM00829">
    <property type="entry name" value="PKS_ER"/>
    <property type="match status" value="1"/>
</dbReference>
<dbReference type="CDD" id="cd08288">
    <property type="entry name" value="MDR_yhdh"/>
    <property type="match status" value="1"/>
</dbReference>
<dbReference type="NCBIfam" id="TIGR02823">
    <property type="entry name" value="oxido_YhdH"/>
    <property type="match status" value="1"/>
</dbReference>
<dbReference type="PANTHER" id="PTHR43677:SF1">
    <property type="entry name" value="ACRYLYL-COA REDUCTASE ACUI-RELATED"/>
    <property type="match status" value="1"/>
</dbReference>
<organism evidence="2 3">
    <name type="scientific">Zhongshania aquimaris</name>
    <dbReference type="NCBI Taxonomy" id="2857107"/>
    <lineage>
        <taxon>Bacteria</taxon>
        <taxon>Pseudomonadati</taxon>
        <taxon>Pseudomonadota</taxon>
        <taxon>Gammaproteobacteria</taxon>
        <taxon>Cellvibrionales</taxon>
        <taxon>Spongiibacteraceae</taxon>
        <taxon>Zhongshania</taxon>
    </lineage>
</organism>
<dbReference type="Pfam" id="PF08240">
    <property type="entry name" value="ADH_N"/>
    <property type="match status" value="1"/>
</dbReference>
<feature type="domain" description="Enoyl reductase (ER)" evidence="1">
    <location>
        <begin position="16"/>
        <end position="326"/>
    </location>
</feature>
<protein>
    <submittedName>
        <fullName evidence="2">Oxidoreductase</fullName>
    </submittedName>
</protein>